<keyword evidence="1" id="KW-0812">Transmembrane</keyword>
<evidence type="ECO:0000313" key="2">
    <source>
        <dbReference type="EMBL" id="ORD94576.1"/>
    </source>
</evidence>
<dbReference type="Proteomes" id="UP000192639">
    <property type="component" value="Unassembled WGS sequence"/>
</dbReference>
<sequence length="141" mass="16706">MHKIYKKKSETESSMELNAIDDVVEVDCVRPSLIPNELVDELNGIIRDIQNKQNGVGFRRNKEITISVVVNDKRKEKRSKERRRLKKRIRDYNQKILDEWNMQDELEYGNRNTFNRRMWMAVGLIIAMGSLMILGFMSMSR</sequence>
<protein>
    <submittedName>
        <fullName evidence="2">Uncharacterized protein</fullName>
    </submittedName>
</protein>
<keyword evidence="1" id="KW-1133">Transmembrane helix</keyword>
<reference evidence="2 3" key="1">
    <citation type="journal article" date="2017" name="Environ. Microbiol.">
        <title>Decay of the glycolytic pathway and adaptation to intranuclear parasitism within Enterocytozoonidae microsporidia.</title>
        <authorList>
            <person name="Wiredu Boakye D."/>
            <person name="Jaroenlak P."/>
            <person name="Prachumwat A."/>
            <person name="Williams T.A."/>
            <person name="Bateman K.S."/>
            <person name="Itsathitphaisarn O."/>
            <person name="Sritunyalucksana K."/>
            <person name="Paszkiewicz K.H."/>
            <person name="Moore K.A."/>
            <person name="Stentiford G.D."/>
            <person name="Williams B.A."/>
        </authorList>
    </citation>
    <scope>NUCLEOTIDE SEQUENCE [LARGE SCALE GENOMIC DNA]</scope>
    <source>
        <strain evidence="2 3">GB1</strain>
    </source>
</reference>
<keyword evidence="1" id="KW-0472">Membrane</keyword>
<comment type="caution">
    <text evidence="2">The sequence shown here is derived from an EMBL/GenBank/DDBJ whole genome shotgun (WGS) entry which is preliminary data.</text>
</comment>
<evidence type="ECO:0000256" key="1">
    <source>
        <dbReference type="SAM" id="Phobius"/>
    </source>
</evidence>
<accession>A0A1Y1S809</accession>
<name>A0A1Y1S809_9MICR</name>
<dbReference type="EMBL" id="LWDP01000015">
    <property type="protein sequence ID" value="ORD94576.1"/>
    <property type="molecule type" value="Genomic_DNA"/>
</dbReference>
<organism evidence="2 3">
    <name type="scientific">Enterospora canceri</name>
    <dbReference type="NCBI Taxonomy" id="1081671"/>
    <lineage>
        <taxon>Eukaryota</taxon>
        <taxon>Fungi</taxon>
        <taxon>Fungi incertae sedis</taxon>
        <taxon>Microsporidia</taxon>
        <taxon>Enterocytozoonidae</taxon>
        <taxon>Enterospora</taxon>
    </lineage>
</organism>
<feature type="transmembrane region" description="Helical" evidence="1">
    <location>
        <begin position="118"/>
        <end position="139"/>
    </location>
</feature>
<evidence type="ECO:0000313" key="3">
    <source>
        <dbReference type="Proteomes" id="UP000192639"/>
    </source>
</evidence>
<proteinExistence type="predicted"/>
<gene>
    <name evidence="2" type="ORF">ECANGB1_471</name>
</gene>
<keyword evidence="3" id="KW-1185">Reference proteome</keyword>
<dbReference type="VEuPathDB" id="MicrosporidiaDB:ECANGB1_471"/>
<dbReference type="AlphaFoldDB" id="A0A1Y1S809"/>